<keyword evidence="1" id="KW-0812">Transmembrane</keyword>
<feature type="transmembrane region" description="Helical" evidence="1">
    <location>
        <begin position="163"/>
        <end position="182"/>
    </location>
</feature>
<evidence type="ECO:0000313" key="2">
    <source>
        <dbReference type="EMBL" id="MBW0494882.1"/>
    </source>
</evidence>
<keyword evidence="1" id="KW-0472">Membrane</keyword>
<reference evidence="2" key="1">
    <citation type="submission" date="2021-03" db="EMBL/GenBank/DDBJ databases">
        <title>Draft genome sequence of rust myrtle Austropuccinia psidii MF-1, a brazilian biotype.</title>
        <authorList>
            <person name="Quecine M.C."/>
            <person name="Pachon D.M.R."/>
            <person name="Bonatelli M.L."/>
            <person name="Correr F.H."/>
            <person name="Franceschini L.M."/>
            <person name="Leite T.F."/>
            <person name="Margarido G.R.A."/>
            <person name="Almeida C.A."/>
            <person name="Ferrarezi J.A."/>
            <person name="Labate C.A."/>
        </authorList>
    </citation>
    <scope>NUCLEOTIDE SEQUENCE</scope>
    <source>
        <strain evidence="2">MF-1</strain>
    </source>
</reference>
<accession>A0A9Q3D6X5</accession>
<keyword evidence="3" id="KW-1185">Reference proteome</keyword>
<comment type="caution">
    <text evidence="2">The sequence shown here is derived from an EMBL/GenBank/DDBJ whole genome shotgun (WGS) entry which is preliminary data.</text>
</comment>
<dbReference type="EMBL" id="AVOT02012802">
    <property type="protein sequence ID" value="MBW0494882.1"/>
    <property type="molecule type" value="Genomic_DNA"/>
</dbReference>
<evidence type="ECO:0000256" key="1">
    <source>
        <dbReference type="SAM" id="Phobius"/>
    </source>
</evidence>
<evidence type="ECO:0000313" key="3">
    <source>
        <dbReference type="Proteomes" id="UP000765509"/>
    </source>
</evidence>
<organism evidence="2 3">
    <name type="scientific">Austropuccinia psidii MF-1</name>
    <dbReference type="NCBI Taxonomy" id="1389203"/>
    <lineage>
        <taxon>Eukaryota</taxon>
        <taxon>Fungi</taxon>
        <taxon>Dikarya</taxon>
        <taxon>Basidiomycota</taxon>
        <taxon>Pucciniomycotina</taxon>
        <taxon>Pucciniomycetes</taxon>
        <taxon>Pucciniales</taxon>
        <taxon>Sphaerophragmiaceae</taxon>
        <taxon>Austropuccinia</taxon>
    </lineage>
</organism>
<keyword evidence="1" id="KW-1133">Transmembrane helix</keyword>
<name>A0A9Q3D6X5_9BASI</name>
<proteinExistence type="predicted"/>
<protein>
    <submittedName>
        <fullName evidence="2">Uncharacterized protein</fullName>
    </submittedName>
</protein>
<sequence>MFPPAHTYPAPMSFVFNNHQPVSFTGRLLTPSSSLIFQPSIMVLCQCTQSSTYTWTDCDGYVKSGRFISGESKCKHTQCNIANSRLHQVASTSCPPSQFETSVSSNSSRPSSEDKLSIVLKDSSSFEVVSNLYPTLLPLLTTCLTTIRLVFIFIIWLHLFCSLSIENCFIAFQFIVDIISAFKKEPEISLSKSKIVSDPGTKIKNVGAQAELDEVVCGQKFFFVYKGRDIPMTCTYQEQPHGRN</sequence>
<dbReference type="AlphaFoldDB" id="A0A9Q3D6X5"/>
<gene>
    <name evidence="2" type="ORF">O181_034597</name>
</gene>
<dbReference type="Proteomes" id="UP000765509">
    <property type="component" value="Unassembled WGS sequence"/>
</dbReference>